<dbReference type="InterPro" id="IPR003594">
    <property type="entry name" value="HATPase_dom"/>
</dbReference>
<protein>
    <recommendedName>
        <fullName evidence="2">histidine kinase</fullName>
        <ecNumber evidence="2">2.7.13.3</ecNumber>
    </recommendedName>
</protein>
<evidence type="ECO:0000313" key="10">
    <source>
        <dbReference type="EMBL" id="TMQ67840.1"/>
    </source>
</evidence>
<dbReference type="Pfam" id="PF13185">
    <property type="entry name" value="GAF_2"/>
    <property type="match status" value="1"/>
</dbReference>
<dbReference type="InterPro" id="IPR011006">
    <property type="entry name" value="CheY-like_superfamily"/>
</dbReference>
<name>A0A538TW31_UNCEI</name>
<dbReference type="CDD" id="cd00075">
    <property type="entry name" value="HATPase"/>
    <property type="match status" value="1"/>
</dbReference>
<dbReference type="SMART" id="SM00387">
    <property type="entry name" value="HATPase_c"/>
    <property type="match status" value="1"/>
</dbReference>
<dbReference type="SUPFAM" id="SSF55874">
    <property type="entry name" value="ATPase domain of HSP90 chaperone/DNA topoisomerase II/histidine kinase"/>
    <property type="match status" value="1"/>
</dbReference>
<dbReference type="InterPro" id="IPR036890">
    <property type="entry name" value="HATPase_C_sf"/>
</dbReference>
<dbReference type="EMBL" id="VBPA01000431">
    <property type="protein sequence ID" value="TMQ67840.1"/>
    <property type="molecule type" value="Genomic_DNA"/>
</dbReference>
<evidence type="ECO:0000256" key="3">
    <source>
        <dbReference type="ARBA" id="ARBA00022553"/>
    </source>
</evidence>
<accession>A0A538TW31</accession>
<dbReference type="SUPFAM" id="SSF52172">
    <property type="entry name" value="CheY-like"/>
    <property type="match status" value="1"/>
</dbReference>
<dbReference type="Gene3D" id="1.10.287.130">
    <property type="match status" value="1"/>
</dbReference>
<dbReference type="Gene3D" id="3.30.450.40">
    <property type="match status" value="1"/>
</dbReference>
<sequence length="603" mass="66653">MTLEAQTGSTERPPGPSALDRVHQILLDTARQLGSSLDPDAIFVRMLESVRGAMRCDGLIVSSFDREQSLIRCVYACVGGNVIDPATLPPLPFRSDSGGMQSQVIRTGKPTLFCDVQERVRDPKGRYYEVDPTGGVRDLRDAGPPLARSAIMAPLRLEGEVVGVVQVSADTQDAYSRLDLELLEGISLLLAVALENARLFRRVQGELDERRRAEQELRETEEALREADRRKDEFLATLGHELRNPLNPIRSAVELLRRRGEPDRDARWAQDVIQRQIVHLTRLIDDLLDVSRITQGKLELRRSDVTLDEVLEAAVESARPMAEAAGQTLMVQVAGSLMRLHADPIRLAQVFANLLDNASKYSPSGTRIEITIERQEDHVAVQIRDEGRGIRPEHLARVFDLFYQAGRSEGRVHDGLGLGLTLVKRLVEMHGGTVQVTSDGLDRGSRFVVRLPLAESRSHGPASPHGPSGARGPWRFLVADDNRDSVESLAMLLQFEGHEVKMAYDGGEALEIAASGWAQVLLLDIGMPRMNGYQLAERVRSEPWGRDLVLIAATGWGQEEDRRRSLESGFDAHLVKPVDPEGLMQLVSGLASRLAATSNGRNH</sequence>
<dbReference type="Pfam" id="PF00512">
    <property type="entry name" value="HisKA"/>
    <property type="match status" value="1"/>
</dbReference>
<dbReference type="InterPro" id="IPR003661">
    <property type="entry name" value="HisK_dim/P_dom"/>
</dbReference>
<dbReference type="PRINTS" id="PR00344">
    <property type="entry name" value="BCTRLSENSOR"/>
</dbReference>
<dbReference type="InterPro" id="IPR036097">
    <property type="entry name" value="HisK_dim/P_sf"/>
</dbReference>
<evidence type="ECO:0000256" key="7">
    <source>
        <dbReference type="SAM" id="Coils"/>
    </source>
</evidence>
<dbReference type="InterPro" id="IPR004358">
    <property type="entry name" value="Sig_transdc_His_kin-like_C"/>
</dbReference>
<evidence type="ECO:0000256" key="5">
    <source>
        <dbReference type="ARBA" id="ARBA00022777"/>
    </source>
</evidence>
<dbReference type="EC" id="2.7.13.3" evidence="2"/>
<feature type="domain" description="Histidine kinase" evidence="8">
    <location>
        <begin position="237"/>
        <end position="455"/>
    </location>
</feature>
<dbReference type="PANTHER" id="PTHR43547">
    <property type="entry name" value="TWO-COMPONENT HISTIDINE KINASE"/>
    <property type="match status" value="1"/>
</dbReference>
<evidence type="ECO:0000256" key="4">
    <source>
        <dbReference type="ARBA" id="ARBA00022679"/>
    </source>
</evidence>
<dbReference type="Pfam" id="PF00072">
    <property type="entry name" value="Response_reg"/>
    <property type="match status" value="1"/>
</dbReference>
<comment type="catalytic activity">
    <reaction evidence="1">
        <text>ATP + protein L-histidine = ADP + protein N-phospho-L-histidine.</text>
        <dbReference type="EC" id="2.7.13.3"/>
    </reaction>
</comment>
<feature type="domain" description="Response regulatory" evidence="9">
    <location>
        <begin position="475"/>
        <end position="591"/>
    </location>
</feature>
<dbReference type="Pfam" id="PF02518">
    <property type="entry name" value="HATPase_c"/>
    <property type="match status" value="1"/>
</dbReference>
<dbReference type="Proteomes" id="UP000319836">
    <property type="component" value="Unassembled WGS sequence"/>
</dbReference>
<dbReference type="InterPro" id="IPR003018">
    <property type="entry name" value="GAF"/>
</dbReference>
<dbReference type="CDD" id="cd17580">
    <property type="entry name" value="REC_2_DhkD-like"/>
    <property type="match status" value="1"/>
</dbReference>
<dbReference type="Gene3D" id="3.40.50.2300">
    <property type="match status" value="1"/>
</dbReference>
<dbReference type="SMART" id="SM00065">
    <property type="entry name" value="GAF"/>
    <property type="match status" value="1"/>
</dbReference>
<gene>
    <name evidence="10" type="ORF">E6K80_14885</name>
</gene>
<proteinExistence type="predicted"/>
<feature type="modified residue" description="4-aspartylphosphate" evidence="6">
    <location>
        <position position="524"/>
    </location>
</feature>
<dbReference type="SUPFAM" id="SSF55781">
    <property type="entry name" value="GAF domain-like"/>
    <property type="match status" value="1"/>
</dbReference>
<dbReference type="CDD" id="cd00082">
    <property type="entry name" value="HisKA"/>
    <property type="match status" value="1"/>
</dbReference>
<evidence type="ECO:0000256" key="6">
    <source>
        <dbReference type="PROSITE-ProRule" id="PRU00169"/>
    </source>
</evidence>
<keyword evidence="7" id="KW-0175">Coiled coil</keyword>
<dbReference type="InterPro" id="IPR029016">
    <property type="entry name" value="GAF-like_dom_sf"/>
</dbReference>
<dbReference type="AlphaFoldDB" id="A0A538TW31"/>
<organism evidence="10 11">
    <name type="scientific">Eiseniibacteriota bacterium</name>
    <dbReference type="NCBI Taxonomy" id="2212470"/>
    <lineage>
        <taxon>Bacteria</taxon>
        <taxon>Candidatus Eiseniibacteriota</taxon>
    </lineage>
</organism>
<dbReference type="InterPro" id="IPR005467">
    <property type="entry name" value="His_kinase_dom"/>
</dbReference>
<evidence type="ECO:0000259" key="8">
    <source>
        <dbReference type="PROSITE" id="PS50109"/>
    </source>
</evidence>
<keyword evidence="3 6" id="KW-0597">Phosphoprotein</keyword>
<keyword evidence="5 10" id="KW-0418">Kinase</keyword>
<evidence type="ECO:0000313" key="11">
    <source>
        <dbReference type="Proteomes" id="UP000319836"/>
    </source>
</evidence>
<dbReference type="PROSITE" id="PS50110">
    <property type="entry name" value="RESPONSE_REGULATORY"/>
    <property type="match status" value="1"/>
</dbReference>
<feature type="coiled-coil region" evidence="7">
    <location>
        <begin position="196"/>
        <end position="237"/>
    </location>
</feature>
<dbReference type="SMART" id="SM00388">
    <property type="entry name" value="HisKA"/>
    <property type="match status" value="1"/>
</dbReference>
<reference evidence="10 11" key="1">
    <citation type="journal article" date="2019" name="Nat. Microbiol.">
        <title>Mediterranean grassland soil C-N compound turnover is dependent on rainfall and depth, and is mediated by genomically divergent microorganisms.</title>
        <authorList>
            <person name="Diamond S."/>
            <person name="Andeer P.F."/>
            <person name="Li Z."/>
            <person name="Crits-Christoph A."/>
            <person name="Burstein D."/>
            <person name="Anantharaman K."/>
            <person name="Lane K.R."/>
            <person name="Thomas B.C."/>
            <person name="Pan C."/>
            <person name="Northen T.R."/>
            <person name="Banfield J.F."/>
        </authorList>
    </citation>
    <scope>NUCLEOTIDE SEQUENCE [LARGE SCALE GENOMIC DNA]</scope>
    <source>
        <strain evidence="10">WS_10</strain>
    </source>
</reference>
<comment type="caution">
    <text evidence="10">The sequence shown here is derived from an EMBL/GenBank/DDBJ whole genome shotgun (WGS) entry which is preliminary data.</text>
</comment>
<dbReference type="SUPFAM" id="SSF47384">
    <property type="entry name" value="Homodimeric domain of signal transducing histidine kinase"/>
    <property type="match status" value="1"/>
</dbReference>
<evidence type="ECO:0000256" key="2">
    <source>
        <dbReference type="ARBA" id="ARBA00012438"/>
    </source>
</evidence>
<dbReference type="Gene3D" id="3.30.565.10">
    <property type="entry name" value="Histidine kinase-like ATPase, C-terminal domain"/>
    <property type="match status" value="1"/>
</dbReference>
<dbReference type="InterPro" id="IPR001789">
    <property type="entry name" value="Sig_transdc_resp-reg_receiver"/>
</dbReference>
<dbReference type="GO" id="GO:0000155">
    <property type="term" value="F:phosphorelay sensor kinase activity"/>
    <property type="evidence" value="ECO:0007669"/>
    <property type="project" value="InterPro"/>
</dbReference>
<dbReference type="SMART" id="SM00448">
    <property type="entry name" value="REC"/>
    <property type="match status" value="1"/>
</dbReference>
<dbReference type="PROSITE" id="PS50109">
    <property type="entry name" value="HIS_KIN"/>
    <property type="match status" value="1"/>
</dbReference>
<dbReference type="PANTHER" id="PTHR43547:SF2">
    <property type="entry name" value="HYBRID SIGNAL TRANSDUCTION HISTIDINE KINASE C"/>
    <property type="match status" value="1"/>
</dbReference>
<evidence type="ECO:0000259" key="9">
    <source>
        <dbReference type="PROSITE" id="PS50110"/>
    </source>
</evidence>
<dbReference type="FunFam" id="3.30.565.10:FF:000006">
    <property type="entry name" value="Sensor histidine kinase WalK"/>
    <property type="match status" value="1"/>
</dbReference>
<keyword evidence="4" id="KW-0808">Transferase</keyword>
<evidence type="ECO:0000256" key="1">
    <source>
        <dbReference type="ARBA" id="ARBA00000085"/>
    </source>
</evidence>